<reference evidence="7" key="1">
    <citation type="journal article" date="2019" name="Int. J. Syst. Evol. Microbiol.">
        <title>The Global Catalogue of Microorganisms (GCM) 10K type strain sequencing project: providing services to taxonomists for standard genome sequencing and annotation.</title>
        <authorList>
            <consortium name="The Broad Institute Genomics Platform"/>
            <consortium name="The Broad Institute Genome Sequencing Center for Infectious Disease"/>
            <person name="Wu L."/>
            <person name="Ma J."/>
        </authorList>
    </citation>
    <scope>NUCLEOTIDE SEQUENCE [LARGE SCALE GENOMIC DNA]</scope>
    <source>
        <strain evidence="7">KCTC 52924</strain>
    </source>
</reference>
<dbReference type="InterPro" id="IPR026444">
    <property type="entry name" value="Secre_tail"/>
</dbReference>
<dbReference type="SUPFAM" id="SSF103647">
    <property type="entry name" value="TSP type-3 repeat"/>
    <property type="match status" value="1"/>
</dbReference>
<dbReference type="Pfam" id="PF18962">
    <property type="entry name" value="Por_Secre_tail"/>
    <property type="match status" value="1"/>
</dbReference>
<evidence type="ECO:0000259" key="3">
    <source>
        <dbReference type="Pfam" id="PF07995"/>
    </source>
</evidence>
<dbReference type="Gene3D" id="2.80.10.50">
    <property type="match status" value="1"/>
</dbReference>
<name>A0ABW5VJV5_9FLAO</name>
<evidence type="ECO:0000313" key="7">
    <source>
        <dbReference type="Proteomes" id="UP001597532"/>
    </source>
</evidence>
<keyword evidence="1 2" id="KW-0732">Signal</keyword>
<dbReference type="Gene3D" id="2.120.10.30">
    <property type="entry name" value="TolB, C-terminal domain"/>
    <property type="match status" value="1"/>
</dbReference>
<gene>
    <name evidence="6" type="ORF">ACFS1K_12475</name>
</gene>
<dbReference type="InterPro" id="IPR011042">
    <property type="entry name" value="6-blade_b-propeller_TolB-like"/>
</dbReference>
<dbReference type="RefSeq" id="WP_251806715.1">
    <property type="nucleotide sequence ID" value="NZ_CP166679.1"/>
</dbReference>
<evidence type="ECO:0000256" key="1">
    <source>
        <dbReference type="ARBA" id="ARBA00022729"/>
    </source>
</evidence>
<dbReference type="NCBIfam" id="TIGR04183">
    <property type="entry name" value="Por_Secre_tail"/>
    <property type="match status" value="1"/>
</dbReference>
<dbReference type="PANTHER" id="PTHR19328">
    <property type="entry name" value="HEDGEHOG-INTERACTING PROTEIN"/>
    <property type="match status" value="1"/>
</dbReference>
<evidence type="ECO:0000259" key="4">
    <source>
        <dbReference type="Pfam" id="PF12768"/>
    </source>
</evidence>
<evidence type="ECO:0000313" key="6">
    <source>
        <dbReference type="EMBL" id="MFD2790580.1"/>
    </source>
</evidence>
<feature type="signal peptide" evidence="2">
    <location>
        <begin position="1"/>
        <end position="23"/>
    </location>
</feature>
<organism evidence="6 7">
    <name type="scientific">Arenibacter antarcticus</name>
    <dbReference type="NCBI Taxonomy" id="2040469"/>
    <lineage>
        <taxon>Bacteria</taxon>
        <taxon>Pseudomonadati</taxon>
        <taxon>Bacteroidota</taxon>
        <taxon>Flavobacteriia</taxon>
        <taxon>Flavobacteriales</taxon>
        <taxon>Flavobacteriaceae</taxon>
        <taxon>Arenibacter</taxon>
    </lineage>
</organism>
<dbReference type="InterPro" id="IPR024982">
    <property type="entry name" value="Rax2-like_C"/>
</dbReference>
<feature type="domain" description="Secretion system C-terminal sorting" evidence="5">
    <location>
        <begin position="1051"/>
        <end position="1124"/>
    </location>
</feature>
<dbReference type="InterPro" id="IPR011041">
    <property type="entry name" value="Quinoprot_gluc/sorb_DH_b-prop"/>
</dbReference>
<dbReference type="EMBL" id="JBHUOK010000030">
    <property type="protein sequence ID" value="MFD2790580.1"/>
    <property type="molecule type" value="Genomic_DNA"/>
</dbReference>
<dbReference type="SUPFAM" id="SSF75011">
    <property type="entry name" value="3-carboxy-cis,cis-mucoante lactonizing enzyme"/>
    <property type="match status" value="1"/>
</dbReference>
<evidence type="ECO:0000256" key="2">
    <source>
        <dbReference type="SAM" id="SignalP"/>
    </source>
</evidence>
<dbReference type="Proteomes" id="UP001597532">
    <property type="component" value="Unassembled WGS sequence"/>
</dbReference>
<dbReference type="Pfam" id="PF12768">
    <property type="entry name" value="Rax2"/>
    <property type="match status" value="2"/>
</dbReference>
<accession>A0ABW5VJV5</accession>
<feature type="domain" description="Glucose/Sorbosone dehydrogenase" evidence="3">
    <location>
        <begin position="36"/>
        <end position="398"/>
    </location>
</feature>
<dbReference type="InterPro" id="IPR028974">
    <property type="entry name" value="TSP_type-3_rpt"/>
</dbReference>
<evidence type="ECO:0000259" key="5">
    <source>
        <dbReference type="Pfam" id="PF18962"/>
    </source>
</evidence>
<feature type="domain" description="Rax2-like C-terminal" evidence="4">
    <location>
        <begin position="632"/>
        <end position="708"/>
    </location>
</feature>
<protein>
    <submittedName>
        <fullName evidence="6">PQQ-dependent sugar dehydrogenase</fullName>
    </submittedName>
</protein>
<dbReference type="InterPro" id="IPR012938">
    <property type="entry name" value="Glc/Sorbosone_DH"/>
</dbReference>
<dbReference type="Pfam" id="PF07995">
    <property type="entry name" value="GSDH"/>
    <property type="match status" value="1"/>
</dbReference>
<dbReference type="PANTHER" id="PTHR19328:SF75">
    <property type="entry name" value="ALDOSE SUGAR DEHYDROGENASE YLII"/>
    <property type="match status" value="1"/>
</dbReference>
<keyword evidence="7" id="KW-1185">Reference proteome</keyword>
<dbReference type="SUPFAM" id="SSF50952">
    <property type="entry name" value="Soluble quinoprotein glucose dehydrogenase"/>
    <property type="match status" value="1"/>
</dbReference>
<comment type="caution">
    <text evidence="6">The sequence shown here is derived from an EMBL/GenBank/DDBJ whole genome shotgun (WGS) entry which is preliminary data.</text>
</comment>
<feature type="domain" description="Rax2-like C-terminal" evidence="4">
    <location>
        <begin position="420"/>
        <end position="494"/>
    </location>
</feature>
<feature type="chain" id="PRO_5046715934" evidence="2">
    <location>
        <begin position="24"/>
        <end position="1126"/>
    </location>
</feature>
<dbReference type="SUPFAM" id="SSF101898">
    <property type="entry name" value="NHL repeat"/>
    <property type="match status" value="1"/>
</dbReference>
<sequence length="1126" mass="121157">MKLRSQPFASFIVLFIISALCSAQISYQDAFPNLSFEYPTEIQPANDGSDRLFVLEQPGRIKVFQNDENTQIAETFLDLTTTVSFSSGQEIGLLGLAFHPNYRNNRYFYVYHTRQSSLSGVYVEIVLARYTVSADDPNRADPDSGLEIFSFDKNQGNSNHNGGKIAFGPDGYLYISIGDGGGGSDPNKNAQNLDNVFGSILRVDVDLDGNNPLESNPDLPNGNYEIPSDNPRVGLSGLDELYAWGLRNTWKFSFDGPTGLLWGADVGQGDREEINIIQRGGNYGWNRFEGNTVEDASTVLTTTPDIKPIFEYGRSNGDISVTGGYLYRGPDNDPKIKDKYIYGDYSSGRVWALDYDATNGTANSELLFRTDGQYISSFGMDSAGRLYFSDYGTQAKIYKISGSKGEPQTVAVNGVGHWTTLGAGTNGEVEAIASDADGKVYIGGQFSMAGGKAANNLALYDPSTGWSTIGDGPNGKVMSIAIATNGNLYVGGDFSQIGGIAANNIAVWNGIQWAAMGTGTNGPVAAINLTADGKTYIGGTFETADNSTVNNIAVWTSGAWVPLQDTTTGIAGTNNEIRAISIDQNGDVYIGGNFDAAGGNNAPRIAVWNGTHWSSLGAGTSGFVQAINITPTHIYAGGNFAIAGGATVNRIARWNRNSLQWEAMGTGLSGNVNAMQHDDTYLYAAGNFQTASDNGNIDKIMNGMARWSVGQGWEAMGEGTAVGVDNQVNALAFNTEKSQLYTAGNFNSAGSIDTKNLALWGVEINCIINSFEPVYTVDGILQTGEQEITVQEGAELILSVSPNITFSIQLVDNTVVSGNHTISNIAISQAGIYTFTSEEGCIKTLQINVAPLIEDTDNDGVPDDIDECPNTPPATVVDDKGCTISTIPTIPMDNYIISATGLSCISSDNGSISILSKDSEIATTVNLIGNDINNNYNFKENLEIDNLKAGGYKVCLSAEAYPDFQLCSQITITKPENLLVTSTLDKRNNVLTLKMSGGQQYNIIHNGQKVITEENLYQLRMTGSLNVVQVSTDNYCQGTFEKTFSANSSYVYPNPFRDDITINSIDDTSNVVKTSIYSSMGVLILSDTSHYLNEKVHIQTSYLPSGVYYLFVDNGKTIVSHKIIKQ</sequence>
<proteinExistence type="predicted"/>